<feature type="transmembrane region" description="Helical" evidence="2">
    <location>
        <begin position="161"/>
        <end position="179"/>
    </location>
</feature>
<feature type="region of interest" description="Disordered" evidence="1">
    <location>
        <begin position="1"/>
        <end position="84"/>
    </location>
</feature>
<evidence type="ECO:0000256" key="2">
    <source>
        <dbReference type="SAM" id="Phobius"/>
    </source>
</evidence>
<comment type="caution">
    <text evidence="3">The sequence shown here is derived from an EMBL/GenBank/DDBJ whole genome shotgun (WGS) entry which is preliminary data.</text>
</comment>
<proteinExistence type="predicted"/>
<sequence length="747" mass="83584">MDRPNISSDIDEKQGNTASPVSTPGLNSSGEQGINKPAGSKSRWRSFSRDPFSPHVSEDLSNEPQNPVDQKSEGPEDARRPELKHPGSKWIHLFYDLAWTASFASLAQNGTFIEPMVAIKPPRFISSTQNMMGRKSYHIYRSLPRYCGSGPLSIYFYTNDWFHFISIFLQLFIFGMLAATTNGYDITAYISHSPGLDELVPEPELSQLPEEVQLEHYSAERTDLLSARTMALAFAITRFLHLVQYLRACVYARWGKVQPHESWAHYVHNIIHPEMYAIVIGLIFSNMIFFAVVGIVFSDVGATVLGASLKVGLWVGGFLLEVVSHMWYPVMQKLKGLDGKKGNIQLPKPQSLSEYFDTITTIILGEGINGFAGTLASILTAPSVGRAIAVNVISTAFIIWFIAYIYFEGPHSGSGSKDSTPSGEGLRRMVWMVIYLPLLASIFLLLVGIKNQFLLTAFISTVLSSASELGGILSRAQFPLNITDPVRWQKNTTLKNFMFARGIIWSEEYDKLMEAYRNSTNSTEWKTFHGDDGIPENVQTLVDDYYNADSAILYRDRQVKDPQSSMYSKILTELMDGGLGNARYILVFAAVILLSLGLQSLVHSKIKENDRYQLTVIICRLIMGTVLSLLLLLNLGKYKYFFARTSELSRRIGVFQWLEAFWVLPTIAIAYGIQFLIEVSLTRFMDPTKGNKQETQTRNKSEHGSEDDSEKGKGKTSDVEAVMPTAILSHSYSSEPDKGASYFDESA</sequence>
<gene>
    <name evidence="3" type="ORF">RHS03_00357</name>
</gene>
<evidence type="ECO:0000313" key="4">
    <source>
        <dbReference type="Proteomes" id="UP000602905"/>
    </source>
</evidence>
<feature type="compositionally biased region" description="Basic and acidic residues" evidence="1">
    <location>
        <begin position="70"/>
        <end position="84"/>
    </location>
</feature>
<feature type="transmembrane region" description="Helical" evidence="2">
    <location>
        <begin position="428"/>
        <end position="447"/>
    </location>
</feature>
<feature type="region of interest" description="Disordered" evidence="1">
    <location>
        <begin position="688"/>
        <end position="747"/>
    </location>
</feature>
<dbReference type="EMBL" id="JACYCD010000009">
    <property type="protein sequence ID" value="KAF8714706.1"/>
    <property type="molecule type" value="Genomic_DNA"/>
</dbReference>
<feature type="transmembrane region" description="Helical" evidence="2">
    <location>
        <begin position="309"/>
        <end position="328"/>
    </location>
</feature>
<name>A0A8H7HZL4_9AGAM</name>
<accession>A0A8H7HZL4</accession>
<dbReference type="Pfam" id="PF06772">
    <property type="entry name" value="LtrA"/>
    <property type="match status" value="1"/>
</dbReference>
<keyword evidence="2" id="KW-0812">Transmembrane</keyword>
<reference evidence="3" key="1">
    <citation type="submission" date="2020-09" db="EMBL/GenBank/DDBJ databases">
        <title>Comparative genome analyses of four rice-infecting Rhizoctonia solani isolates reveal extensive enrichment of homogalacturonan modification genes.</title>
        <authorList>
            <person name="Lee D.-Y."/>
            <person name="Jeon J."/>
            <person name="Kim K.-T."/>
            <person name="Cheong K."/>
            <person name="Song H."/>
            <person name="Choi G."/>
            <person name="Ko J."/>
            <person name="Opiyo S.O."/>
            <person name="Zuo S."/>
            <person name="Madhav S."/>
            <person name="Lee Y.-H."/>
            <person name="Wang G.-L."/>
        </authorList>
    </citation>
    <scope>NUCLEOTIDE SEQUENCE</scope>
    <source>
        <strain evidence="3">AG1-IA WGL</strain>
    </source>
</reference>
<evidence type="ECO:0000256" key="1">
    <source>
        <dbReference type="SAM" id="MobiDB-lite"/>
    </source>
</evidence>
<keyword evidence="2" id="KW-1133">Transmembrane helix</keyword>
<organism evidence="3 4">
    <name type="scientific">Rhizoctonia solani</name>
    <dbReference type="NCBI Taxonomy" id="456999"/>
    <lineage>
        <taxon>Eukaryota</taxon>
        <taxon>Fungi</taxon>
        <taxon>Dikarya</taxon>
        <taxon>Basidiomycota</taxon>
        <taxon>Agaricomycotina</taxon>
        <taxon>Agaricomycetes</taxon>
        <taxon>Cantharellales</taxon>
        <taxon>Ceratobasidiaceae</taxon>
        <taxon>Rhizoctonia</taxon>
    </lineage>
</organism>
<feature type="transmembrane region" description="Helical" evidence="2">
    <location>
        <begin position="584"/>
        <end position="602"/>
    </location>
</feature>
<feature type="transmembrane region" description="Helical" evidence="2">
    <location>
        <begin position="387"/>
        <end position="407"/>
    </location>
</feature>
<dbReference type="Proteomes" id="UP000602905">
    <property type="component" value="Unassembled WGS sequence"/>
</dbReference>
<evidence type="ECO:0000313" key="3">
    <source>
        <dbReference type="EMBL" id="KAF8714706.1"/>
    </source>
</evidence>
<feature type="transmembrane region" description="Helical" evidence="2">
    <location>
        <begin position="614"/>
        <end position="633"/>
    </location>
</feature>
<feature type="non-terminal residue" evidence="3">
    <location>
        <position position="747"/>
    </location>
</feature>
<feature type="transmembrane region" description="Helical" evidence="2">
    <location>
        <begin position="654"/>
        <end position="677"/>
    </location>
</feature>
<feature type="compositionally biased region" description="Basic and acidic residues" evidence="1">
    <location>
        <begin position="689"/>
        <end position="718"/>
    </location>
</feature>
<dbReference type="OrthoDB" id="3177213at2759"/>
<dbReference type="AlphaFoldDB" id="A0A8H7HZL4"/>
<keyword evidence="2" id="KW-0472">Membrane</keyword>
<protein>
    <submittedName>
        <fullName evidence="3">Bacterial low temperature requirement A protein (LtrA)</fullName>
    </submittedName>
</protein>
<feature type="compositionally biased region" description="Polar residues" evidence="1">
    <location>
        <begin position="15"/>
        <end position="32"/>
    </location>
</feature>
<feature type="transmembrane region" description="Helical" evidence="2">
    <location>
        <begin position="275"/>
        <end position="297"/>
    </location>
</feature>
<dbReference type="InterPro" id="IPR010640">
    <property type="entry name" value="Low_temperature_requirement_A"/>
</dbReference>